<evidence type="ECO:0000313" key="10">
    <source>
        <dbReference type="EMBL" id="KAL3310632.1"/>
    </source>
</evidence>
<keyword evidence="5 9" id="KW-1133">Transmembrane helix</keyword>
<dbReference type="PANTHER" id="PTHR11893:SF36">
    <property type="entry name" value="INNEXIN-5"/>
    <property type="match status" value="1"/>
</dbReference>
<name>A0ABD2PV37_9PLAT</name>
<dbReference type="Proteomes" id="UP001626550">
    <property type="component" value="Unassembled WGS sequence"/>
</dbReference>
<keyword evidence="2 9" id="KW-0813">Transport</keyword>
<dbReference type="InterPro" id="IPR000990">
    <property type="entry name" value="Innexin"/>
</dbReference>
<comment type="similarity">
    <text evidence="9">Belongs to the pannexin family.</text>
</comment>
<comment type="subcellular location">
    <subcellularLocation>
        <location evidence="1 9">Cell membrane</location>
        <topology evidence="1 9">Multi-pass membrane protein</topology>
    </subcellularLocation>
</comment>
<sequence>MSTQRLNEEKRRKLSSWHYFQKWINSNGSLSCPFGDFADRLNSQLTMTMMMSLSSICIALQYFTRPIVCYIPIEIGGSNILDYLEEFCWVNGVISAEVFNTAPLPQNDSEWRKVLRYKSNHYQWIPFILAFSGILFFLPRLLWNLLSFSSSHINDMQGLMTLIKEYAYLPLAKEVKRSHLEQSLTNTIVKLITKKQNKHFMQMERYFRVLSFYCPKCIRCFNTINLTDNYQGLFGKYMLLKLIYVVNATCQLLFIHKFLCESHDKREIHSSSWHIVSHIFSGFSNNRTQSHFFPRQVYCVADLRHLGTASKVVSSCVLPLNIINEKIFLLVWLWLAFVASLSLISIPIWLVRTNNKIAGTDFVIYLLQLVQVKTQRIPNELVRRFLINFLKSDGLFILRMVSDHTDDFIAGRAALQLWLLYHDKYRFMLDENDTEITKSIE</sequence>
<keyword evidence="7 9" id="KW-0472">Membrane</keyword>
<evidence type="ECO:0000256" key="7">
    <source>
        <dbReference type="ARBA" id="ARBA00023136"/>
    </source>
</evidence>
<dbReference type="PROSITE" id="PS51013">
    <property type="entry name" value="PANNEXIN"/>
    <property type="match status" value="1"/>
</dbReference>
<dbReference type="AlphaFoldDB" id="A0ABD2PV37"/>
<evidence type="ECO:0000256" key="8">
    <source>
        <dbReference type="ARBA" id="ARBA00023303"/>
    </source>
</evidence>
<evidence type="ECO:0000256" key="2">
    <source>
        <dbReference type="ARBA" id="ARBA00022448"/>
    </source>
</evidence>
<dbReference type="Pfam" id="PF00876">
    <property type="entry name" value="Innexin"/>
    <property type="match status" value="1"/>
</dbReference>
<evidence type="ECO:0000256" key="9">
    <source>
        <dbReference type="RuleBase" id="RU010713"/>
    </source>
</evidence>
<feature type="transmembrane region" description="Helical" evidence="9">
    <location>
        <begin position="327"/>
        <end position="350"/>
    </location>
</feature>
<evidence type="ECO:0000313" key="11">
    <source>
        <dbReference type="Proteomes" id="UP001626550"/>
    </source>
</evidence>
<reference evidence="10 11" key="1">
    <citation type="submission" date="2024-11" db="EMBL/GenBank/DDBJ databases">
        <title>Adaptive evolution of stress response genes in parasites aligns with host niche diversity.</title>
        <authorList>
            <person name="Hahn C."/>
            <person name="Resl P."/>
        </authorList>
    </citation>
    <scope>NUCLEOTIDE SEQUENCE [LARGE SCALE GENOMIC DNA]</scope>
    <source>
        <strain evidence="10">EGGRZ-B1_66</strain>
        <tissue evidence="10">Body</tissue>
    </source>
</reference>
<dbReference type="GO" id="GO:0034220">
    <property type="term" value="P:monoatomic ion transmembrane transport"/>
    <property type="evidence" value="ECO:0007669"/>
    <property type="project" value="UniProtKB-KW"/>
</dbReference>
<feature type="transmembrane region" description="Helical" evidence="9">
    <location>
        <begin position="122"/>
        <end position="142"/>
    </location>
</feature>
<comment type="caution">
    <text evidence="10">The sequence shown here is derived from an EMBL/GenBank/DDBJ whole genome shotgun (WGS) entry which is preliminary data.</text>
</comment>
<accession>A0ABD2PV37</accession>
<dbReference type="GO" id="GO:0005886">
    <property type="term" value="C:plasma membrane"/>
    <property type="evidence" value="ECO:0007669"/>
    <property type="project" value="UniProtKB-SubCell"/>
</dbReference>
<evidence type="ECO:0000256" key="3">
    <source>
        <dbReference type="ARBA" id="ARBA00022475"/>
    </source>
</evidence>
<dbReference type="PANTHER" id="PTHR11893">
    <property type="entry name" value="INNEXIN"/>
    <property type="match status" value="1"/>
</dbReference>
<keyword evidence="3" id="KW-1003">Cell membrane</keyword>
<comment type="caution">
    <text evidence="9">Lacks conserved residue(s) required for the propagation of feature annotation.</text>
</comment>
<evidence type="ECO:0000256" key="4">
    <source>
        <dbReference type="ARBA" id="ARBA00022692"/>
    </source>
</evidence>
<gene>
    <name evidence="10" type="primary">INX2_9</name>
    <name evidence="9" type="synonym">inx</name>
    <name evidence="10" type="ORF">Ciccas_010798</name>
</gene>
<dbReference type="PRINTS" id="PR01262">
    <property type="entry name" value="INNEXIN"/>
</dbReference>
<dbReference type="GO" id="GO:0005921">
    <property type="term" value="C:gap junction"/>
    <property type="evidence" value="ECO:0007669"/>
    <property type="project" value="UniProtKB-UniRule"/>
</dbReference>
<dbReference type="EMBL" id="JBJKFK010002782">
    <property type="protein sequence ID" value="KAL3310632.1"/>
    <property type="molecule type" value="Genomic_DNA"/>
</dbReference>
<evidence type="ECO:0000256" key="5">
    <source>
        <dbReference type="ARBA" id="ARBA00022989"/>
    </source>
</evidence>
<evidence type="ECO:0000256" key="1">
    <source>
        <dbReference type="ARBA" id="ARBA00004651"/>
    </source>
</evidence>
<keyword evidence="8 9" id="KW-0407">Ion channel</keyword>
<comment type="function">
    <text evidence="9">Structural component of the gap junctions.</text>
</comment>
<organism evidence="10 11">
    <name type="scientific">Cichlidogyrus casuarinus</name>
    <dbReference type="NCBI Taxonomy" id="1844966"/>
    <lineage>
        <taxon>Eukaryota</taxon>
        <taxon>Metazoa</taxon>
        <taxon>Spiralia</taxon>
        <taxon>Lophotrochozoa</taxon>
        <taxon>Platyhelminthes</taxon>
        <taxon>Monogenea</taxon>
        <taxon>Monopisthocotylea</taxon>
        <taxon>Dactylogyridea</taxon>
        <taxon>Ancyrocephalidae</taxon>
        <taxon>Cichlidogyrus</taxon>
    </lineage>
</organism>
<keyword evidence="4 9" id="KW-0812">Transmembrane</keyword>
<evidence type="ECO:0000256" key="6">
    <source>
        <dbReference type="ARBA" id="ARBA00023065"/>
    </source>
</evidence>
<keyword evidence="11" id="KW-1185">Reference proteome</keyword>
<keyword evidence="6 9" id="KW-0406">Ion transport</keyword>
<proteinExistence type="inferred from homology"/>
<protein>
    <recommendedName>
        <fullName evidence="9">Innexin</fullName>
    </recommendedName>
</protein>